<dbReference type="AlphaFoldDB" id="A0A1V9FQN3"/>
<reference evidence="2 3" key="1">
    <citation type="submission" date="2016-03" db="EMBL/GenBank/DDBJ databases">
        <title>Niastella vici sp. nov., isolated from farmland soil.</title>
        <authorList>
            <person name="Chen L."/>
            <person name="Wang D."/>
            <person name="Yang S."/>
            <person name="Wang G."/>
        </authorList>
    </citation>
    <scope>NUCLEOTIDE SEQUENCE [LARGE SCALE GENOMIC DNA]</scope>
    <source>
        <strain evidence="2 3">DJ57</strain>
    </source>
</reference>
<dbReference type="EMBL" id="LVYD01000060">
    <property type="protein sequence ID" value="OQP60597.1"/>
    <property type="molecule type" value="Genomic_DNA"/>
</dbReference>
<evidence type="ECO:0000313" key="3">
    <source>
        <dbReference type="Proteomes" id="UP000192796"/>
    </source>
</evidence>
<accession>A0A1V9FQN3</accession>
<proteinExistence type="predicted"/>
<feature type="compositionally biased region" description="Low complexity" evidence="1">
    <location>
        <begin position="485"/>
        <end position="502"/>
    </location>
</feature>
<feature type="region of interest" description="Disordered" evidence="1">
    <location>
        <begin position="480"/>
        <end position="509"/>
    </location>
</feature>
<protein>
    <submittedName>
        <fullName evidence="2">Uncharacterized protein</fullName>
    </submittedName>
</protein>
<dbReference type="OrthoDB" id="9101001at2"/>
<evidence type="ECO:0000256" key="1">
    <source>
        <dbReference type="SAM" id="MobiDB-lite"/>
    </source>
</evidence>
<comment type="caution">
    <text evidence="2">The sequence shown here is derived from an EMBL/GenBank/DDBJ whole genome shotgun (WGS) entry which is preliminary data.</text>
</comment>
<dbReference type="Proteomes" id="UP000192796">
    <property type="component" value="Unassembled WGS sequence"/>
</dbReference>
<sequence length="509" mass="53593">MPSEIPYDPSLVLGNLVSQAKLDNLVAISALEAPIDAAEDNLNTLIATKRSIDMTIQELINMGIDTADLVKESAAVGQSIQSAATDYAKVKVDGLTKIQPLKAKIQTIDDEIESPIDYNKSGIKTMPLSADSLKMNVQYFAFDENQQDSNTQAATVKGFISSEIDFLGKSWSSQASSAVQSQMNSQYSRHSISGTLVISITCTHKNAMLLAPFIIDVDKGIRAWNRFFPGDMINPTDPAGIAQIAAQANTPQEKSLTLLSGATYGSCFIGMVHILNTTTTTSSESVYSAASSIQTQLTVGGWWSKYSGGFGVDSSFSEDAKNLLSAQSITSHCTLVTVGSIPSIKSNTVNMAVQGFSQFDGAQAMTQLAALQNATAGDKDTVDSSASAARTGQQMLAMQNSKIQGVLSALAPIDNEQNKILDVNSMMDAMDDYIQKALAGNIGVPINYYLKPITKSQLAEMWVAKYYPGRYLNIAGDDSGGGPAGSATGISGSSGGSSNSSGSSGGFGS</sequence>
<organism evidence="2 3">
    <name type="scientific">Niastella vici</name>
    <dbReference type="NCBI Taxonomy" id="1703345"/>
    <lineage>
        <taxon>Bacteria</taxon>
        <taxon>Pseudomonadati</taxon>
        <taxon>Bacteroidota</taxon>
        <taxon>Chitinophagia</taxon>
        <taxon>Chitinophagales</taxon>
        <taxon>Chitinophagaceae</taxon>
        <taxon>Niastella</taxon>
    </lineage>
</organism>
<keyword evidence="3" id="KW-1185">Reference proteome</keyword>
<name>A0A1V9FQN3_9BACT</name>
<dbReference type="STRING" id="1703345.A3860_32810"/>
<gene>
    <name evidence="2" type="ORF">A3860_32810</name>
</gene>
<evidence type="ECO:0000313" key="2">
    <source>
        <dbReference type="EMBL" id="OQP60597.1"/>
    </source>
</evidence>
<dbReference type="RefSeq" id="WP_081152747.1">
    <property type="nucleotide sequence ID" value="NZ_LVYD01000060.1"/>
</dbReference>